<gene>
    <name evidence="5" type="ORF">E4P47_05060</name>
</gene>
<comment type="caution">
    <text evidence="5">The sequence shown here is derived from an EMBL/GenBank/DDBJ whole genome shotgun (WGS) entry which is preliminary data.</text>
</comment>
<dbReference type="Gene3D" id="2.60.40.10">
    <property type="entry name" value="Immunoglobulins"/>
    <property type="match status" value="1"/>
</dbReference>
<dbReference type="PROSITE" id="PS51257">
    <property type="entry name" value="PROKAR_LIPOPROTEIN"/>
    <property type="match status" value="1"/>
</dbReference>
<reference evidence="5 6" key="1">
    <citation type="submission" date="2019-03" db="EMBL/GenBank/DDBJ databases">
        <title>Porphyromonas levii Isolated from the Uterus of Dairy Cows.</title>
        <authorList>
            <person name="Francis A.M."/>
        </authorList>
    </citation>
    <scope>NUCLEOTIDE SEQUENCE [LARGE SCALE GENOMIC DNA]</scope>
    <source>
        <strain evidence="5 6">AF5678</strain>
    </source>
</reference>
<dbReference type="GO" id="GO:0006508">
    <property type="term" value="P:proteolysis"/>
    <property type="evidence" value="ECO:0007669"/>
    <property type="project" value="UniProtKB-KW"/>
</dbReference>
<proteinExistence type="inferred from homology"/>
<dbReference type="GO" id="GO:0008234">
    <property type="term" value="F:cysteine-type peptidase activity"/>
    <property type="evidence" value="ECO:0007669"/>
    <property type="project" value="UniProtKB-KW"/>
</dbReference>
<keyword evidence="6" id="KW-1185">Reference proteome</keyword>
<keyword evidence="2" id="KW-0645">Protease</keyword>
<comment type="similarity">
    <text evidence="1">Belongs to the peptidase C25 family.</text>
</comment>
<dbReference type="EMBL" id="SPNC01000061">
    <property type="protein sequence ID" value="TFH95196.1"/>
    <property type="molecule type" value="Genomic_DNA"/>
</dbReference>
<keyword evidence="3" id="KW-0378">Hydrolase</keyword>
<dbReference type="Proteomes" id="UP000297225">
    <property type="component" value="Unassembled WGS sequence"/>
</dbReference>
<name>A0A4Y8WP32_9PORP</name>
<organism evidence="5 6">
    <name type="scientific">Porphyromonas levii</name>
    <dbReference type="NCBI Taxonomy" id="28114"/>
    <lineage>
        <taxon>Bacteria</taxon>
        <taxon>Pseudomonadati</taxon>
        <taxon>Bacteroidota</taxon>
        <taxon>Bacteroidia</taxon>
        <taxon>Bacteroidales</taxon>
        <taxon>Porphyromonadaceae</taxon>
        <taxon>Porphyromonas</taxon>
    </lineage>
</organism>
<evidence type="ECO:0000256" key="4">
    <source>
        <dbReference type="ARBA" id="ARBA00023026"/>
    </source>
</evidence>
<dbReference type="InterPro" id="IPR013783">
    <property type="entry name" value="Ig-like_fold"/>
</dbReference>
<evidence type="ECO:0000313" key="5">
    <source>
        <dbReference type="EMBL" id="TFH95196.1"/>
    </source>
</evidence>
<evidence type="ECO:0008006" key="7">
    <source>
        <dbReference type="Google" id="ProtNLM"/>
    </source>
</evidence>
<evidence type="ECO:0000256" key="3">
    <source>
        <dbReference type="ARBA" id="ARBA00022807"/>
    </source>
</evidence>
<evidence type="ECO:0000313" key="6">
    <source>
        <dbReference type="Proteomes" id="UP000297225"/>
    </source>
</evidence>
<protein>
    <recommendedName>
        <fullName evidence="7">BACON domain-containing protein</fullName>
    </recommendedName>
</protein>
<dbReference type="AlphaFoldDB" id="A0A4Y8WP32"/>
<keyword evidence="4" id="KW-0843">Virulence</keyword>
<keyword evidence="3" id="KW-0788">Thiol protease</keyword>
<sequence length="576" mass="66755">MMKTNYVLRYILVILPLLLMGCRNNRSGDPIEHFLMSDTQSLVFEQPGGTKEISITSASSSSWSIDEASLDKWLKVHREGNRIIVTAEENTEVEMRTSPLTVDLPGSKFSFSISQFGTKPSIEIKDGLTELRFDREKESKTIKVVSNSSHWKVRSFGEIPWLSWVKNEDNSLTLSVEDFSKDDPDSKRSRKGILFISNDTEHLRMDIIQRGWIQFADPLSIPFHAKRSEIIEQEKERGYERNREYELRYKFPEGDVDKRDMAFSTDAEQSPLIIYRFDRGEVEPVYQLATGDIFLKAKENQRFEEEDLRSWMAFNGYTPSARMERMEKSTSRFFRAKDDVTGYFEVHNSENSRIIPAFDYNGAYMQYNETSNYLSLQNNGKDVETFPTRTAHRLHDIKFKLKEVMEYEASQGFLPDYTHDLSISSSDPEIQYYSLVFIPKVQDNKKGALKMVHYVFNCIEALDQYPDLNGKITPDPKLKGTVGQRQDVYEGLDYIYRVTPGNPYFPEYGSDFSLKNSLHYPAGKKGYVLGRTDHGSGYTTYYRGIDELVDIRPKGEGEVIFQYYKNKSYVDNFPKN</sequence>
<dbReference type="RefSeq" id="WP_134852620.1">
    <property type="nucleotide sequence ID" value="NZ_CP197400.1"/>
</dbReference>
<evidence type="ECO:0000256" key="1">
    <source>
        <dbReference type="ARBA" id="ARBA00006067"/>
    </source>
</evidence>
<evidence type="ECO:0000256" key="2">
    <source>
        <dbReference type="ARBA" id="ARBA00022670"/>
    </source>
</evidence>
<dbReference type="STRING" id="1122973.GCA_000379925_00534"/>
<accession>A0A4Y8WP32</accession>